<feature type="transmembrane region" description="Helical" evidence="6">
    <location>
        <begin position="286"/>
        <end position="303"/>
    </location>
</feature>
<feature type="transmembrane region" description="Helical" evidence="6">
    <location>
        <begin position="217"/>
        <end position="235"/>
    </location>
</feature>
<evidence type="ECO:0000256" key="5">
    <source>
        <dbReference type="ARBA" id="ARBA00023136"/>
    </source>
</evidence>
<dbReference type="InterPro" id="IPR011701">
    <property type="entry name" value="MFS"/>
</dbReference>
<dbReference type="CDD" id="cd06173">
    <property type="entry name" value="MFS_MefA_like"/>
    <property type="match status" value="1"/>
</dbReference>
<sequence length="339" mass="36437">MARTATVGAPLRHPAFQRLWLGLSISYLGDQFTIVALLWFVLQLTGSGAAVGLVILCFDLPGVVTGAILGRLLDRYQPRQVMGFDNLARAALIAAIPTLYALRSLQLWHVFVLASLAGALSPATTAGVRAFVPHLVDDAALDRANALTATSLQFSYLAGPVAAGVAVARLGGPWALFIDAASFLLMGLLVLTLPTITREPRAAKANRWLGFEALFSLRYVPALTLLSLVFFFSYGPLEAALPVYSGQTLHANADGYGLLWTGFGMGAFAGVLTLTRLSRRWRPSIALPMIAVLWGALLCPLFFIRRLPLAMLFLGVAGASWAPYMPMETTLLQRLVPAE</sequence>
<feature type="transmembrane region" description="Helical" evidence="6">
    <location>
        <begin position="255"/>
        <end position="274"/>
    </location>
</feature>
<dbReference type="SUPFAM" id="SSF103473">
    <property type="entry name" value="MFS general substrate transporter"/>
    <property type="match status" value="1"/>
</dbReference>
<keyword evidence="5 6" id="KW-0472">Membrane</keyword>
<feature type="transmembrane region" description="Helical" evidence="6">
    <location>
        <begin position="20"/>
        <end position="42"/>
    </location>
</feature>
<dbReference type="InterPro" id="IPR036259">
    <property type="entry name" value="MFS_trans_sf"/>
</dbReference>
<evidence type="ECO:0000256" key="1">
    <source>
        <dbReference type="ARBA" id="ARBA00004651"/>
    </source>
</evidence>
<reference evidence="7" key="1">
    <citation type="submission" date="2020-06" db="EMBL/GenBank/DDBJ databases">
        <title>Legume-microbial interactions unlock mineral nutrients during tropical forest succession.</title>
        <authorList>
            <person name="Epihov D.Z."/>
        </authorList>
    </citation>
    <scope>NUCLEOTIDE SEQUENCE [LARGE SCALE GENOMIC DNA]</scope>
    <source>
        <strain evidence="7">Pan2503</strain>
    </source>
</reference>
<dbReference type="GO" id="GO:0005886">
    <property type="term" value="C:plasma membrane"/>
    <property type="evidence" value="ECO:0007669"/>
    <property type="project" value="UniProtKB-SubCell"/>
</dbReference>
<dbReference type="PANTHER" id="PTHR23513:SF6">
    <property type="entry name" value="MAJOR FACILITATOR SUPERFAMILY ASSOCIATED DOMAIN-CONTAINING PROTEIN"/>
    <property type="match status" value="1"/>
</dbReference>
<evidence type="ECO:0000256" key="4">
    <source>
        <dbReference type="ARBA" id="ARBA00022989"/>
    </source>
</evidence>
<dbReference type="PANTHER" id="PTHR23513">
    <property type="entry name" value="INTEGRAL MEMBRANE EFFLUX PROTEIN-RELATED"/>
    <property type="match status" value="1"/>
</dbReference>
<feature type="transmembrane region" description="Helical" evidence="6">
    <location>
        <begin position="81"/>
        <end position="102"/>
    </location>
</feature>
<comment type="subcellular location">
    <subcellularLocation>
        <location evidence="1">Cell membrane</location>
        <topology evidence="1">Multi-pass membrane protein</topology>
    </subcellularLocation>
</comment>
<name>A0A7V8NNT7_9BACT</name>
<feature type="transmembrane region" description="Helical" evidence="6">
    <location>
        <begin position="144"/>
        <end position="168"/>
    </location>
</feature>
<evidence type="ECO:0000256" key="3">
    <source>
        <dbReference type="ARBA" id="ARBA00022692"/>
    </source>
</evidence>
<organism evidence="7 8">
    <name type="scientific">Candidatus Acidiferrum panamense</name>
    <dbReference type="NCBI Taxonomy" id="2741543"/>
    <lineage>
        <taxon>Bacteria</taxon>
        <taxon>Pseudomonadati</taxon>
        <taxon>Acidobacteriota</taxon>
        <taxon>Terriglobia</taxon>
        <taxon>Candidatus Acidiferrales</taxon>
        <taxon>Candidatus Acidiferrum</taxon>
    </lineage>
</organism>
<evidence type="ECO:0000313" key="8">
    <source>
        <dbReference type="Proteomes" id="UP000567293"/>
    </source>
</evidence>
<protein>
    <submittedName>
        <fullName evidence="7">MFS transporter</fullName>
    </submittedName>
</protein>
<feature type="transmembrane region" description="Helical" evidence="6">
    <location>
        <begin position="48"/>
        <end position="69"/>
    </location>
</feature>
<dbReference type="EMBL" id="JACDQQ010000554">
    <property type="protein sequence ID" value="MBA0084460.1"/>
    <property type="molecule type" value="Genomic_DNA"/>
</dbReference>
<comment type="caution">
    <text evidence="7">The sequence shown here is derived from an EMBL/GenBank/DDBJ whole genome shotgun (WGS) entry which is preliminary data.</text>
</comment>
<keyword evidence="4 6" id="KW-1133">Transmembrane helix</keyword>
<dbReference type="Proteomes" id="UP000567293">
    <property type="component" value="Unassembled WGS sequence"/>
</dbReference>
<dbReference type="AlphaFoldDB" id="A0A7V8NNT7"/>
<dbReference type="Pfam" id="PF07690">
    <property type="entry name" value="MFS_1"/>
    <property type="match status" value="1"/>
</dbReference>
<keyword evidence="2" id="KW-1003">Cell membrane</keyword>
<dbReference type="GO" id="GO:0022857">
    <property type="term" value="F:transmembrane transporter activity"/>
    <property type="evidence" value="ECO:0007669"/>
    <property type="project" value="InterPro"/>
</dbReference>
<proteinExistence type="predicted"/>
<feature type="transmembrane region" description="Helical" evidence="6">
    <location>
        <begin position="108"/>
        <end position="132"/>
    </location>
</feature>
<gene>
    <name evidence="7" type="ORF">HRJ53_05655</name>
</gene>
<keyword evidence="8" id="KW-1185">Reference proteome</keyword>
<evidence type="ECO:0000256" key="2">
    <source>
        <dbReference type="ARBA" id="ARBA00022475"/>
    </source>
</evidence>
<feature type="transmembrane region" description="Helical" evidence="6">
    <location>
        <begin position="174"/>
        <end position="196"/>
    </location>
</feature>
<feature type="non-terminal residue" evidence="7">
    <location>
        <position position="339"/>
    </location>
</feature>
<evidence type="ECO:0000256" key="6">
    <source>
        <dbReference type="SAM" id="Phobius"/>
    </source>
</evidence>
<dbReference type="Gene3D" id="1.20.1250.20">
    <property type="entry name" value="MFS general substrate transporter like domains"/>
    <property type="match status" value="1"/>
</dbReference>
<evidence type="ECO:0000313" key="7">
    <source>
        <dbReference type="EMBL" id="MBA0084460.1"/>
    </source>
</evidence>
<accession>A0A7V8NNT7</accession>
<keyword evidence="3 6" id="KW-0812">Transmembrane</keyword>